<evidence type="ECO:0000256" key="6">
    <source>
        <dbReference type="ARBA" id="ARBA00022679"/>
    </source>
</evidence>
<dbReference type="OrthoDB" id="15235at2759"/>
<dbReference type="InterPro" id="IPR035466">
    <property type="entry name" value="GlmS/AgaS_SIS"/>
</dbReference>
<gene>
    <name evidence="13" type="ORF">OAory_01054250</name>
</gene>
<protein>
    <recommendedName>
        <fullName evidence="4">glutamine--fructose-6-phosphate transaminase (isomerizing)</fullName>
        <ecNumber evidence="4">2.6.1.16</ecNumber>
    </recommendedName>
    <alternativeName>
        <fullName evidence="10">D-fructose-6-phosphate amidotransferase</fullName>
    </alternativeName>
    <alternativeName>
        <fullName evidence="9">Hexosephosphate aminotransferase</fullName>
    </alternativeName>
</protein>
<dbReference type="GO" id="GO:0097367">
    <property type="term" value="F:carbohydrate derivative binding"/>
    <property type="evidence" value="ECO:0007669"/>
    <property type="project" value="InterPro"/>
</dbReference>
<dbReference type="InterPro" id="IPR017932">
    <property type="entry name" value="GATase_2_dom"/>
</dbReference>
<dbReference type="InterPro" id="IPR035490">
    <property type="entry name" value="GlmS/FrlB_SIS"/>
</dbReference>
<dbReference type="InterPro" id="IPR047084">
    <property type="entry name" value="GFAT_N"/>
</dbReference>
<dbReference type="GO" id="GO:0006048">
    <property type="term" value="P:UDP-N-acetylglucosamine biosynthetic process"/>
    <property type="evidence" value="ECO:0007669"/>
    <property type="project" value="UniProtKB-UniPathway"/>
</dbReference>
<dbReference type="FunFam" id="3.40.50.10490:FF:000001">
    <property type="entry name" value="Glutamine--fructose-6-phosphate aminotransferase [isomerizing]"/>
    <property type="match status" value="1"/>
</dbReference>
<dbReference type="InterPro" id="IPR001347">
    <property type="entry name" value="SIS_dom"/>
</dbReference>
<dbReference type="GO" id="GO:0006031">
    <property type="term" value="P:chitin biosynthetic process"/>
    <property type="evidence" value="ECO:0007669"/>
    <property type="project" value="UniProtKB-ARBA"/>
</dbReference>
<dbReference type="Proteomes" id="UP000190312">
    <property type="component" value="Unassembled WGS sequence"/>
</dbReference>
<dbReference type="PANTHER" id="PTHR10937:SF0">
    <property type="entry name" value="GLUTAMINE--FRUCTOSE-6-PHOSPHATE TRANSAMINASE (ISOMERIZING)"/>
    <property type="match status" value="1"/>
</dbReference>
<keyword evidence="5" id="KW-0032">Aminotransferase</keyword>
<keyword evidence="6" id="KW-0808">Transferase</keyword>
<dbReference type="SUPFAM" id="SSF55729">
    <property type="entry name" value="Acyl-CoA N-acyltransferases (Nat)"/>
    <property type="match status" value="1"/>
</dbReference>
<dbReference type="VEuPathDB" id="FungiDB:AO090003001475"/>
<dbReference type="InterPro" id="IPR016181">
    <property type="entry name" value="Acyl_CoA_acyltransferase"/>
</dbReference>
<evidence type="ECO:0000256" key="5">
    <source>
        <dbReference type="ARBA" id="ARBA00022576"/>
    </source>
</evidence>
<dbReference type="InterPro" id="IPR029055">
    <property type="entry name" value="Ntn_hydrolases_N"/>
</dbReference>
<evidence type="ECO:0000256" key="1">
    <source>
        <dbReference type="ARBA" id="ARBA00001031"/>
    </source>
</evidence>
<dbReference type="CDD" id="cd00714">
    <property type="entry name" value="GFAT"/>
    <property type="match status" value="1"/>
</dbReference>
<dbReference type="PROSITE" id="PS51464">
    <property type="entry name" value="SIS"/>
    <property type="match status" value="2"/>
</dbReference>
<feature type="domain" description="SIS" evidence="12">
    <location>
        <begin position="582"/>
        <end position="723"/>
    </location>
</feature>
<dbReference type="Gene3D" id="3.40.630.30">
    <property type="match status" value="1"/>
</dbReference>
<dbReference type="GO" id="GO:0004360">
    <property type="term" value="F:glutamine-fructose-6-phosphate transaminase (isomerizing) activity"/>
    <property type="evidence" value="ECO:0007669"/>
    <property type="project" value="UniProtKB-EC"/>
</dbReference>
<evidence type="ECO:0000256" key="2">
    <source>
        <dbReference type="ARBA" id="ARBA00003267"/>
    </source>
</evidence>
<proteinExistence type="predicted"/>
<comment type="caution">
    <text evidence="13">The sequence shown here is derived from an EMBL/GenBank/DDBJ whole genome shotgun (WGS) entry which is preliminary data.</text>
</comment>
<evidence type="ECO:0000256" key="4">
    <source>
        <dbReference type="ARBA" id="ARBA00012916"/>
    </source>
</evidence>
<dbReference type="UniPathway" id="UPA00113">
    <property type="reaction ID" value="UER00528"/>
</dbReference>
<dbReference type="PANTHER" id="PTHR10937">
    <property type="entry name" value="GLUCOSAMINE--FRUCTOSE-6-PHOSPHATE AMINOTRANSFERASE, ISOMERIZING"/>
    <property type="match status" value="1"/>
</dbReference>
<evidence type="ECO:0000256" key="10">
    <source>
        <dbReference type="ARBA" id="ARBA00033302"/>
    </source>
</evidence>
<evidence type="ECO:0000259" key="11">
    <source>
        <dbReference type="PROSITE" id="PS51278"/>
    </source>
</evidence>
<feature type="domain" description="SIS" evidence="12">
    <location>
        <begin position="410"/>
        <end position="549"/>
    </location>
</feature>
<dbReference type="GO" id="GO:0006002">
    <property type="term" value="P:fructose 6-phosphate metabolic process"/>
    <property type="evidence" value="ECO:0007669"/>
    <property type="project" value="TreeGrafter"/>
</dbReference>
<dbReference type="CDD" id="cd05009">
    <property type="entry name" value="SIS_GlmS_GlmD_2"/>
    <property type="match status" value="1"/>
</dbReference>
<dbReference type="eggNOG" id="KOG1268">
    <property type="taxonomic scope" value="Eukaryota"/>
</dbReference>
<dbReference type="Pfam" id="PF01380">
    <property type="entry name" value="SIS"/>
    <property type="match status" value="2"/>
</dbReference>
<keyword evidence="7" id="KW-0677">Repeat</keyword>
<evidence type="ECO:0000256" key="7">
    <source>
        <dbReference type="ARBA" id="ARBA00022737"/>
    </source>
</evidence>
<dbReference type="Gene3D" id="3.40.50.10490">
    <property type="entry name" value="Glucose-6-phosphate isomerase like protein, domain 1"/>
    <property type="match status" value="2"/>
</dbReference>
<dbReference type="AlphaFoldDB" id="A0A1S9DKK4"/>
<dbReference type="PROSITE" id="PS51278">
    <property type="entry name" value="GATASE_TYPE_2"/>
    <property type="match status" value="1"/>
</dbReference>
<feature type="domain" description="Glutamine amidotransferase type-2" evidence="11">
    <location>
        <begin position="2"/>
        <end position="338"/>
    </location>
</feature>
<dbReference type="CDD" id="cd05008">
    <property type="entry name" value="SIS_GlmS_GlmD_1"/>
    <property type="match status" value="1"/>
</dbReference>
<dbReference type="Pfam" id="PF13522">
    <property type="entry name" value="GATase_6"/>
    <property type="match status" value="1"/>
</dbReference>
<reference evidence="13 14" key="1">
    <citation type="submission" date="2016-10" db="EMBL/GenBank/DDBJ databases">
        <title>Genome sequencing of Aspergillus oryzae BCC7051.</title>
        <authorList>
            <person name="Thammarongtham C."/>
            <person name="Vorapreeda T."/>
            <person name="Nookaew I."/>
            <person name="Srisuk T."/>
            <person name="Land M."/>
            <person name="Jeennor S."/>
            <person name="Laoteng K."/>
        </authorList>
    </citation>
    <scope>NUCLEOTIDE SEQUENCE [LARGE SCALE GENOMIC DNA]</scope>
    <source>
        <strain evidence="13 14">BCC7051</strain>
    </source>
</reference>
<comment type="catalytic activity">
    <reaction evidence="1">
        <text>D-fructose 6-phosphate + L-glutamine = D-glucosamine 6-phosphate + L-glutamate</text>
        <dbReference type="Rhea" id="RHEA:13237"/>
        <dbReference type="ChEBI" id="CHEBI:29985"/>
        <dbReference type="ChEBI" id="CHEBI:58359"/>
        <dbReference type="ChEBI" id="CHEBI:58725"/>
        <dbReference type="ChEBI" id="CHEBI:61527"/>
        <dbReference type="EC" id="2.6.1.16"/>
    </reaction>
</comment>
<dbReference type="GO" id="GO:0016853">
    <property type="term" value="F:isomerase activity"/>
    <property type="evidence" value="ECO:0007669"/>
    <property type="project" value="UniProtKB-KW"/>
</dbReference>
<dbReference type="SUPFAM" id="SSF56235">
    <property type="entry name" value="N-terminal nucleophile aminohydrolases (Ntn hydrolases)"/>
    <property type="match status" value="1"/>
</dbReference>
<dbReference type="EC" id="2.6.1.16" evidence="4"/>
<accession>A0A1S9DKK4</accession>
<keyword evidence="13" id="KW-0413">Isomerase</keyword>
<organism evidence="13 14">
    <name type="scientific">Aspergillus oryzae</name>
    <name type="common">Yellow koji mold</name>
    <dbReference type="NCBI Taxonomy" id="5062"/>
    <lineage>
        <taxon>Eukaryota</taxon>
        <taxon>Fungi</taxon>
        <taxon>Dikarya</taxon>
        <taxon>Ascomycota</taxon>
        <taxon>Pezizomycotina</taxon>
        <taxon>Eurotiomycetes</taxon>
        <taxon>Eurotiomycetidae</taxon>
        <taxon>Eurotiales</taxon>
        <taxon>Aspergillaceae</taxon>
        <taxon>Aspergillus</taxon>
        <taxon>Aspergillus subgen. Circumdati</taxon>
    </lineage>
</organism>
<evidence type="ECO:0000313" key="14">
    <source>
        <dbReference type="Proteomes" id="UP000190312"/>
    </source>
</evidence>
<dbReference type="FunFam" id="3.40.50.10490:FF:000002">
    <property type="entry name" value="Glutamine--fructose-6-phosphate aminotransferase [isomerizing]"/>
    <property type="match status" value="1"/>
</dbReference>
<dbReference type="NCBIfam" id="NF001484">
    <property type="entry name" value="PRK00331.1"/>
    <property type="match status" value="1"/>
</dbReference>
<comment type="pathway">
    <text evidence="3">Nucleotide-sugar biosynthesis; UDP-N-acetyl-alpha-D-glucosamine biosynthesis; alpha-D-glucosamine 6-phosphate from D-fructose 6-phosphate: step 1/1.</text>
</comment>
<evidence type="ECO:0000256" key="9">
    <source>
        <dbReference type="ARBA" id="ARBA00029805"/>
    </source>
</evidence>
<comment type="function">
    <text evidence="2">Involved in amino sugar synthesis (formation of chitin, supplies the amino sugars of asparagine-linked oligosaccharides of glycoproteins).</text>
</comment>
<evidence type="ECO:0000259" key="12">
    <source>
        <dbReference type="PROSITE" id="PS51464"/>
    </source>
</evidence>
<keyword evidence="8" id="KW-0315">Glutamine amidotransferase</keyword>
<evidence type="ECO:0000256" key="3">
    <source>
        <dbReference type="ARBA" id="ARBA00004775"/>
    </source>
</evidence>
<dbReference type="Gene3D" id="3.60.20.10">
    <property type="entry name" value="Glutamine Phosphoribosylpyrophosphate, subunit 1, domain 1"/>
    <property type="match status" value="1"/>
</dbReference>
<sequence>MCGIFGYINYLVDRDRQFIIDTLLNGMCFFWFDFSLPFFLSSSLSHFQGMFLVHRLTDISSLLGLSRLEYRGYDSAGIAVDGDKKNEVRAFKEVGKVANLRECIAEAKPDMTKSFESHAAISQTRWATHGSPSRQNCHPHRSDPTWEFAVVHNGIITNYKELKVLLESKGFRFETETDTECIAKLAKYLYDQNPDIEFHVLAKAVIKELQGALGLLIKSVHYPHEVIAARKGSPLVIGVRTAQMKVDFVDVEYSEEGGALPAEQASQNAAAKKSSTSLLLAPPDKSLLHRSQSRAFLSDDGTPQPAEFFLSSDPAAVIEHTKKVLYLEDDDIAHVHDGQINIHRLTKDDSLSNVRTIQTIELELQDIMKGEFDHFMQKEIFEQPESIVNTMRGRLDPVNKKVTLGGLRQYISTIRRCRRIIFIACGTSYHSCMAVRGVFEELTEIPIAVELASDFLDRQAPVFRDDTCVFVSQSGETADSLMALRYCLERGALTVGVVNVVGSSISLLTHCGVHTNAGPEIGVASTKAYTSQFVAMIMFALSLSEDRASKQKRREEIIEGLGLVSEQLREILKLNEPIKDMCAKFFKDQKSLLLLGRGAQFPTALEGALKIKEISYLHCEAVMSGELKHGVLALVDENLPIIMILTRDSLFTKSLNAYQQVITRGGRPIVICNPDDPEFSAAQTEKIVVPKTVDCLQGLLNVIPLQLISYWLAVGEGLILDHERDSRSDVDPLGSAIRVSSNTPLQTASGMLALSANDFGGGKREKLIDTAVSIYAATRQPTQADFIPIEHISLDSKNKKAEKLDLDIPSDNVFWIKSFFILHNLQGKGIGGATMNEIERIATQEPLCAKTLMLDTVERGDQLREDFAKVTYGGVPKFTNQDWYSRRGYRSLKIVQNYYDSKDRNGKVWDTKTIFMRKDLL</sequence>
<dbReference type="InterPro" id="IPR046348">
    <property type="entry name" value="SIS_dom_sf"/>
</dbReference>
<name>A0A1S9DKK4_ASPOZ</name>
<dbReference type="SUPFAM" id="SSF53697">
    <property type="entry name" value="SIS domain"/>
    <property type="match status" value="1"/>
</dbReference>
<dbReference type="EMBL" id="MKZY01000004">
    <property type="protein sequence ID" value="OOO09617.1"/>
    <property type="molecule type" value="Genomic_DNA"/>
</dbReference>
<evidence type="ECO:0000313" key="13">
    <source>
        <dbReference type="EMBL" id="OOO09617.1"/>
    </source>
</evidence>
<evidence type="ECO:0000256" key="8">
    <source>
        <dbReference type="ARBA" id="ARBA00022962"/>
    </source>
</evidence>
<dbReference type="GO" id="GO:0006487">
    <property type="term" value="P:protein N-linked glycosylation"/>
    <property type="evidence" value="ECO:0007669"/>
    <property type="project" value="TreeGrafter"/>
</dbReference>